<sequence length="68" mass="6847">MKAAKNITTYSSPTPPEFSPGKCNAAKAIVSIDVVSTVAFGGTGARFGGQGNAGCGLLVSFRLVLAQD</sequence>
<dbReference type="AlphaFoldDB" id="A0A4Y7JYR4"/>
<dbReference type="Gramene" id="RZC66234">
    <property type="protein sequence ID" value="RZC66234"/>
    <property type="gene ID" value="C5167_009918"/>
</dbReference>
<reference evidence="1 2" key="1">
    <citation type="journal article" date="2018" name="Science">
        <title>The opium poppy genome and morphinan production.</title>
        <authorList>
            <person name="Guo L."/>
            <person name="Winzer T."/>
            <person name="Yang X."/>
            <person name="Li Y."/>
            <person name="Ning Z."/>
            <person name="He Z."/>
            <person name="Teodor R."/>
            <person name="Lu Y."/>
            <person name="Bowser T.A."/>
            <person name="Graham I.A."/>
            <person name="Ye K."/>
        </authorList>
    </citation>
    <scope>NUCLEOTIDE SEQUENCE [LARGE SCALE GENOMIC DNA]</scope>
    <source>
        <strain evidence="2">cv. HN1</strain>
        <tissue evidence="1">Leaves</tissue>
    </source>
</reference>
<evidence type="ECO:0000313" key="2">
    <source>
        <dbReference type="Proteomes" id="UP000316621"/>
    </source>
</evidence>
<dbReference type="EMBL" id="CM010720">
    <property type="protein sequence ID" value="RZC66234.1"/>
    <property type="molecule type" value="Genomic_DNA"/>
</dbReference>
<keyword evidence="2" id="KW-1185">Reference proteome</keyword>
<proteinExistence type="predicted"/>
<protein>
    <submittedName>
        <fullName evidence="1">Uncharacterized protein</fullName>
    </submittedName>
</protein>
<dbReference type="Proteomes" id="UP000316621">
    <property type="component" value="Chromosome 6"/>
</dbReference>
<accession>A0A4Y7JYR4</accession>
<organism evidence="1 2">
    <name type="scientific">Papaver somniferum</name>
    <name type="common">Opium poppy</name>
    <dbReference type="NCBI Taxonomy" id="3469"/>
    <lineage>
        <taxon>Eukaryota</taxon>
        <taxon>Viridiplantae</taxon>
        <taxon>Streptophyta</taxon>
        <taxon>Embryophyta</taxon>
        <taxon>Tracheophyta</taxon>
        <taxon>Spermatophyta</taxon>
        <taxon>Magnoliopsida</taxon>
        <taxon>Ranunculales</taxon>
        <taxon>Papaveraceae</taxon>
        <taxon>Papaveroideae</taxon>
        <taxon>Papaver</taxon>
    </lineage>
</organism>
<evidence type="ECO:0000313" key="1">
    <source>
        <dbReference type="EMBL" id="RZC66234.1"/>
    </source>
</evidence>
<name>A0A4Y7JYR4_PAPSO</name>
<gene>
    <name evidence="1" type="ORF">C5167_009918</name>
</gene>